<dbReference type="EMBL" id="JBFMKM010000014">
    <property type="protein sequence ID" value="KAL1297987.1"/>
    <property type="molecule type" value="Genomic_DNA"/>
</dbReference>
<proteinExistence type="inferred from homology"/>
<keyword evidence="3" id="KW-0268">Exocytosis</keyword>
<dbReference type="InterPro" id="IPR042532">
    <property type="entry name" value="EXOC3/Sec6_C"/>
</dbReference>
<accession>A0ABR3P5D6</accession>
<feature type="coiled-coil region" evidence="4">
    <location>
        <begin position="226"/>
        <end position="260"/>
    </location>
</feature>
<sequence length="788" mass="90428">MNETEDVTSKLAELLRHPDDLGRISSLQSEFARKKAAVDGQLRVGLQEQLSITQSGMSAISEGQRTVQLIKEEMMKIDRLCVEAQNMIRDFPFVDKIARMQANFAQVEEMTASIEAFEQGLDDLEQLLREDDQDMEHQNNLLAIHYGLTKLRDVRDKAMDQIKNEDSSLELINNLQLENGATLQDLFARLDEVVDWFDEHVGTACMNLIPLVQSGNNGMVVRLALIVEEEEKKDRQVKALQDAQREFKDLASRFKQMNSMGQKELRGYKEKFLEAIRLNAEAQFDATGQAFLEDPEKLEKSVRWYFNDLNTVKLGMQNLMPKKWRILTTYVNIYHKLMHDFLISRVDDPELNPPHMLAIVHWVAKYYAKMDKLGVPASDLNPHLIDDREVDLVREYKNLITKAVDQWMDRIAATDKQSFVERKENTLDTDPEGHFRTKTLGDMWRMFREQLDVAASSQRPDVVEGVVDAMINTLKGRQDMWKSLAESETHKFTMVLPNSPNPNEMHDPAQSIQSLQDWLVALANDQIACIDDHEEAGQVSYLTSFRREYEPLVTPAYALTVNIEVESLSNSYVDLGTYCISLFVNLIFVDFRPVMAQFFTPSWYTQKGMAQIIATFEDYLTDYTHVLHPSLRDVLVEELADELLVRYLAAMRNKSVKFRRNDPFTEKIKDDILTAFEFFKTYETSFPTIKDKFRAVNSMVSLLSAEKGPGSSEYGFISEAYADFKRQNWDLQIGWVEAVLRTRDDFDRGMLNAVKGKAAEMSANADFGEREERMGALGGGETVMGKVR</sequence>
<evidence type="ECO:0000256" key="4">
    <source>
        <dbReference type="SAM" id="Coils"/>
    </source>
</evidence>
<dbReference type="RefSeq" id="XP_069197669.1">
    <property type="nucleotide sequence ID" value="XM_069346456.1"/>
</dbReference>
<gene>
    <name evidence="5" type="ORF">AAFC00_006494</name>
</gene>
<dbReference type="Pfam" id="PF06046">
    <property type="entry name" value="Sec6"/>
    <property type="match status" value="1"/>
</dbReference>
<evidence type="ECO:0000313" key="6">
    <source>
        <dbReference type="Proteomes" id="UP001562354"/>
    </source>
</evidence>
<evidence type="ECO:0000313" key="5">
    <source>
        <dbReference type="EMBL" id="KAL1297987.1"/>
    </source>
</evidence>
<reference evidence="5 6" key="1">
    <citation type="submission" date="2024-07" db="EMBL/GenBank/DDBJ databases">
        <title>Draft sequence of the Neodothiora populina.</title>
        <authorList>
            <person name="Drown D.D."/>
            <person name="Schuette U.S."/>
            <person name="Buechlein A.B."/>
            <person name="Rusch D.R."/>
            <person name="Winton L.W."/>
            <person name="Adams G.A."/>
        </authorList>
    </citation>
    <scope>NUCLEOTIDE SEQUENCE [LARGE SCALE GENOMIC DNA]</scope>
    <source>
        <strain evidence="5 6">CPC 39397</strain>
    </source>
</reference>
<dbReference type="GeneID" id="95980193"/>
<dbReference type="PANTHER" id="PTHR21292:SF1">
    <property type="entry name" value="EXOCYST COMPLEX COMPONENT 3"/>
    <property type="match status" value="1"/>
</dbReference>
<comment type="caution">
    <text evidence="5">The sequence shown here is derived from an EMBL/GenBank/DDBJ whole genome shotgun (WGS) entry which is preliminary data.</text>
</comment>
<keyword evidence="2" id="KW-0813">Transport</keyword>
<dbReference type="InterPro" id="IPR010326">
    <property type="entry name" value="EXOC3/Sec6"/>
</dbReference>
<dbReference type="Proteomes" id="UP001562354">
    <property type="component" value="Unassembled WGS sequence"/>
</dbReference>
<evidence type="ECO:0008006" key="7">
    <source>
        <dbReference type="Google" id="ProtNLM"/>
    </source>
</evidence>
<protein>
    <recommendedName>
        <fullName evidence="7">Exocyst complex component Sec6</fullName>
    </recommendedName>
</protein>
<keyword evidence="6" id="KW-1185">Reference proteome</keyword>
<dbReference type="Gene3D" id="1.10.357.50">
    <property type="match status" value="1"/>
</dbReference>
<dbReference type="PANTHER" id="PTHR21292">
    <property type="entry name" value="EXOCYST COMPLEX COMPONENT SEC6-RELATED"/>
    <property type="match status" value="1"/>
</dbReference>
<organism evidence="5 6">
    <name type="scientific">Neodothiora populina</name>
    <dbReference type="NCBI Taxonomy" id="2781224"/>
    <lineage>
        <taxon>Eukaryota</taxon>
        <taxon>Fungi</taxon>
        <taxon>Dikarya</taxon>
        <taxon>Ascomycota</taxon>
        <taxon>Pezizomycotina</taxon>
        <taxon>Dothideomycetes</taxon>
        <taxon>Dothideomycetidae</taxon>
        <taxon>Dothideales</taxon>
        <taxon>Dothioraceae</taxon>
        <taxon>Neodothiora</taxon>
    </lineage>
</organism>
<evidence type="ECO:0000256" key="1">
    <source>
        <dbReference type="ARBA" id="ARBA00009447"/>
    </source>
</evidence>
<evidence type="ECO:0000256" key="2">
    <source>
        <dbReference type="ARBA" id="ARBA00022448"/>
    </source>
</evidence>
<feature type="coiled-coil region" evidence="4">
    <location>
        <begin position="107"/>
        <end position="141"/>
    </location>
</feature>
<name>A0ABR3P5D6_9PEZI</name>
<keyword evidence="4" id="KW-0175">Coiled coil</keyword>
<comment type="similarity">
    <text evidence="1">Belongs to the SEC6 family.</text>
</comment>
<evidence type="ECO:0000256" key="3">
    <source>
        <dbReference type="ARBA" id="ARBA00022483"/>
    </source>
</evidence>
<dbReference type="Gene3D" id="1.10.357.70">
    <property type="entry name" value="Exocyst complex component Sec6, C-terminal domain"/>
    <property type="match status" value="1"/>
</dbReference>